<accession>A0A0R1KE75</accession>
<feature type="transmembrane region" description="Helical" evidence="2">
    <location>
        <begin position="168"/>
        <end position="183"/>
    </location>
</feature>
<evidence type="ECO:0000313" key="5">
    <source>
        <dbReference type="Proteomes" id="UP000051248"/>
    </source>
</evidence>
<feature type="transmembrane region" description="Helical" evidence="2">
    <location>
        <begin position="7"/>
        <end position="27"/>
    </location>
</feature>
<gene>
    <name evidence="4" type="ORF">FD03_GL000529</name>
</gene>
<dbReference type="GO" id="GO:0004175">
    <property type="term" value="F:endopeptidase activity"/>
    <property type="evidence" value="ECO:0007669"/>
    <property type="project" value="UniProtKB-ARBA"/>
</dbReference>
<keyword evidence="2" id="KW-1133">Transmembrane helix</keyword>
<comment type="similarity">
    <text evidence="1">Belongs to the UPF0177 family.</text>
</comment>
<keyword evidence="4" id="KW-0378">Hydrolase</keyword>
<dbReference type="eggNOG" id="COG1266">
    <property type="taxonomic scope" value="Bacteria"/>
</dbReference>
<feature type="transmembrane region" description="Helical" evidence="2">
    <location>
        <begin position="146"/>
        <end position="162"/>
    </location>
</feature>
<sequence>MKYSTNQFLTLATYVALLFIGSLLSMVKITGSAYFITLTFAAILATSIMIYLTQKSSPNELETKTDFNNKLQWIIVGSVGALIIQLGLGFIDQQIFHTSTTSANTLQLLTLVHAYPYYFAYVLICAPIMEEIIFRRVFFANLIKPTNIYWAAAISAAFFAFMHQDTRFMVYVAMGLWFSFIYYKSKNIYVSAASHLVMNTLVVMVSMH</sequence>
<dbReference type="AlphaFoldDB" id="A0A0R1KE75"/>
<dbReference type="GO" id="GO:0080120">
    <property type="term" value="P:CAAX-box protein maturation"/>
    <property type="evidence" value="ECO:0007669"/>
    <property type="project" value="UniProtKB-ARBA"/>
</dbReference>
<dbReference type="GO" id="GO:0006508">
    <property type="term" value="P:proteolysis"/>
    <property type="evidence" value="ECO:0007669"/>
    <property type="project" value="UniProtKB-KW"/>
</dbReference>
<dbReference type="STRING" id="1423775.FD03_GL000529"/>
<dbReference type="PANTHER" id="PTHR36435">
    <property type="entry name" value="SLR1288 PROTEIN"/>
    <property type="match status" value="1"/>
</dbReference>
<keyword evidence="4" id="KW-0645">Protease</keyword>
<evidence type="ECO:0000256" key="1">
    <source>
        <dbReference type="ARBA" id="ARBA00009067"/>
    </source>
</evidence>
<name>A0A0R1KE75_9LACO</name>
<keyword evidence="2" id="KW-0812">Transmembrane</keyword>
<feature type="transmembrane region" description="Helical" evidence="2">
    <location>
        <begin position="188"/>
        <end position="207"/>
    </location>
</feature>
<keyword evidence="2" id="KW-0472">Membrane</keyword>
<dbReference type="InterPro" id="IPR003675">
    <property type="entry name" value="Rce1/LyrA-like_dom"/>
</dbReference>
<keyword evidence="5" id="KW-1185">Reference proteome</keyword>
<dbReference type="Pfam" id="PF02517">
    <property type="entry name" value="Rce1-like"/>
    <property type="match status" value="1"/>
</dbReference>
<feature type="transmembrane region" description="Helical" evidence="2">
    <location>
        <begin position="33"/>
        <end position="52"/>
    </location>
</feature>
<dbReference type="EMBL" id="AZDZ01000011">
    <property type="protein sequence ID" value="KRK79827.1"/>
    <property type="molecule type" value="Genomic_DNA"/>
</dbReference>
<dbReference type="PATRIC" id="fig|1423775.4.peg.538"/>
<dbReference type="RefSeq" id="WP_025023714.1">
    <property type="nucleotide sequence ID" value="NZ_AZDZ01000011.1"/>
</dbReference>
<evidence type="ECO:0000256" key="2">
    <source>
        <dbReference type="SAM" id="Phobius"/>
    </source>
</evidence>
<feature type="domain" description="CAAX prenyl protease 2/Lysostaphin resistance protein A-like" evidence="3">
    <location>
        <begin position="117"/>
        <end position="200"/>
    </location>
</feature>
<proteinExistence type="inferred from homology"/>
<evidence type="ECO:0000313" key="4">
    <source>
        <dbReference type="EMBL" id="KRK79827.1"/>
    </source>
</evidence>
<dbReference type="InterPro" id="IPR052710">
    <property type="entry name" value="CAAX_protease"/>
</dbReference>
<protein>
    <submittedName>
        <fullName evidence="4">CAAX family protease</fullName>
    </submittedName>
</protein>
<evidence type="ECO:0000259" key="3">
    <source>
        <dbReference type="Pfam" id="PF02517"/>
    </source>
</evidence>
<organism evidence="4 5">
    <name type="scientific">Companilactobacillus nodensis DSM 19682 = JCM 14932 = NBRC 107160</name>
    <dbReference type="NCBI Taxonomy" id="1423775"/>
    <lineage>
        <taxon>Bacteria</taxon>
        <taxon>Bacillati</taxon>
        <taxon>Bacillota</taxon>
        <taxon>Bacilli</taxon>
        <taxon>Lactobacillales</taxon>
        <taxon>Lactobacillaceae</taxon>
        <taxon>Companilactobacillus</taxon>
    </lineage>
</organism>
<dbReference type="Proteomes" id="UP000051248">
    <property type="component" value="Unassembled WGS sequence"/>
</dbReference>
<reference evidence="4 5" key="1">
    <citation type="journal article" date="2015" name="Genome Announc.">
        <title>Expanding the biotechnology potential of lactobacilli through comparative genomics of 213 strains and associated genera.</title>
        <authorList>
            <person name="Sun Z."/>
            <person name="Harris H.M."/>
            <person name="McCann A."/>
            <person name="Guo C."/>
            <person name="Argimon S."/>
            <person name="Zhang W."/>
            <person name="Yang X."/>
            <person name="Jeffery I.B."/>
            <person name="Cooney J.C."/>
            <person name="Kagawa T.F."/>
            <person name="Liu W."/>
            <person name="Song Y."/>
            <person name="Salvetti E."/>
            <person name="Wrobel A."/>
            <person name="Rasinkangas P."/>
            <person name="Parkhill J."/>
            <person name="Rea M.C."/>
            <person name="O'Sullivan O."/>
            <person name="Ritari J."/>
            <person name="Douillard F.P."/>
            <person name="Paul Ross R."/>
            <person name="Yang R."/>
            <person name="Briner A.E."/>
            <person name="Felis G.E."/>
            <person name="de Vos W.M."/>
            <person name="Barrangou R."/>
            <person name="Klaenhammer T.R."/>
            <person name="Caufield P.W."/>
            <person name="Cui Y."/>
            <person name="Zhang H."/>
            <person name="O'Toole P.W."/>
        </authorList>
    </citation>
    <scope>NUCLEOTIDE SEQUENCE [LARGE SCALE GENOMIC DNA]</scope>
    <source>
        <strain evidence="4 5">DSM 19682</strain>
    </source>
</reference>
<dbReference type="PANTHER" id="PTHR36435:SF6">
    <property type="entry name" value="ABORTIVE INFECTION PROTEIN"/>
    <property type="match status" value="1"/>
</dbReference>
<feature type="transmembrane region" description="Helical" evidence="2">
    <location>
        <begin position="115"/>
        <end position="134"/>
    </location>
</feature>
<feature type="transmembrane region" description="Helical" evidence="2">
    <location>
        <begin position="73"/>
        <end position="95"/>
    </location>
</feature>
<comment type="caution">
    <text evidence="4">The sequence shown here is derived from an EMBL/GenBank/DDBJ whole genome shotgun (WGS) entry which is preliminary data.</text>
</comment>